<reference evidence="1 2" key="1">
    <citation type="submission" date="2024-06" db="EMBL/GenBank/DDBJ databases">
        <title>The Natural Products Discovery Center: Release of the First 8490 Sequenced Strains for Exploring Actinobacteria Biosynthetic Diversity.</title>
        <authorList>
            <person name="Kalkreuter E."/>
            <person name="Kautsar S.A."/>
            <person name="Yang D."/>
            <person name="Bader C.D."/>
            <person name="Teijaro C.N."/>
            <person name="Fluegel L."/>
            <person name="Davis C.M."/>
            <person name="Simpson J.R."/>
            <person name="Lauterbach L."/>
            <person name="Steele A.D."/>
            <person name="Gui C."/>
            <person name="Meng S."/>
            <person name="Li G."/>
            <person name="Viehrig K."/>
            <person name="Ye F."/>
            <person name="Su P."/>
            <person name="Kiefer A.F."/>
            <person name="Nichols A."/>
            <person name="Cepeda A.J."/>
            <person name="Yan W."/>
            <person name="Fan B."/>
            <person name="Jiang Y."/>
            <person name="Adhikari A."/>
            <person name="Zheng C.-J."/>
            <person name="Schuster L."/>
            <person name="Cowan T.M."/>
            <person name="Smanski M.J."/>
            <person name="Chevrette M.G."/>
            <person name="De Carvalho L.P.S."/>
            <person name="Shen B."/>
        </authorList>
    </citation>
    <scope>NUCLEOTIDE SEQUENCE [LARGE SCALE GENOMIC DNA]</scope>
    <source>
        <strain evidence="1 2">NPDC050403</strain>
    </source>
</reference>
<accession>A0ABV3FMP9</accession>
<dbReference type="RefSeq" id="WP_109526318.1">
    <property type="nucleotide sequence ID" value="NZ_JBFAKC010000001.1"/>
</dbReference>
<name>A0ABV3FMP9_9NOCA</name>
<dbReference type="Proteomes" id="UP001551695">
    <property type="component" value="Unassembled WGS sequence"/>
</dbReference>
<keyword evidence="2" id="KW-1185">Reference proteome</keyword>
<evidence type="ECO:0000313" key="1">
    <source>
        <dbReference type="EMBL" id="MEV0706486.1"/>
    </source>
</evidence>
<gene>
    <name evidence="1" type="ORF">AB0I48_02880</name>
</gene>
<comment type="caution">
    <text evidence="1">The sequence shown here is derived from an EMBL/GenBank/DDBJ whole genome shotgun (WGS) entry which is preliminary data.</text>
</comment>
<sequence>MTDSAVELEDRIAGLRADVRRAASAGDRATARQLRAELRRVENLWETAVLGETPVARTEKAEAEEASGTFGGDGAPVVAVRDHVHRALTLLSAPASPKVVMAVHEGFFSGHLVAARLTSLRRDEERSFRAAPFARPFYICAALTTDLIAPARGLLAVSTWSLPRRMIGPLSPRVDLLTAVIRLSEHMIDQGATGPAAQRVLWRLAVSVPGVAGSPDSLDPAAVSEAARRELAVHVDDDTGHREQAAQRVARQLDDAAGQLFGVRLRAAGRRGNEL</sequence>
<organism evidence="1 2">
    <name type="scientific">Nocardia aurea</name>
    <dbReference type="NCBI Taxonomy" id="2144174"/>
    <lineage>
        <taxon>Bacteria</taxon>
        <taxon>Bacillati</taxon>
        <taxon>Actinomycetota</taxon>
        <taxon>Actinomycetes</taxon>
        <taxon>Mycobacteriales</taxon>
        <taxon>Nocardiaceae</taxon>
        <taxon>Nocardia</taxon>
    </lineage>
</organism>
<proteinExistence type="predicted"/>
<dbReference type="EMBL" id="JBFAKC010000001">
    <property type="protein sequence ID" value="MEV0706486.1"/>
    <property type="molecule type" value="Genomic_DNA"/>
</dbReference>
<evidence type="ECO:0008006" key="3">
    <source>
        <dbReference type="Google" id="ProtNLM"/>
    </source>
</evidence>
<protein>
    <recommendedName>
        <fullName evidence="3">ANTAR domain-containing protein</fullName>
    </recommendedName>
</protein>
<evidence type="ECO:0000313" key="2">
    <source>
        <dbReference type="Proteomes" id="UP001551695"/>
    </source>
</evidence>